<keyword evidence="5" id="KW-1185">Reference proteome</keyword>
<dbReference type="InterPro" id="IPR025178">
    <property type="entry name" value="Lnb_N"/>
</dbReference>
<dbReference type="EMBL" id="BATL01000036">
    <property type="protein sequence ID" value="GAD76106.1"/>
    <property type="molecule type" value="Genomic_DNA"/>
</dbReference>
<evidence type="ECO:0000259" key="1">
    <source>
        <dbReference type="Pfam" id="PF13387"/>
    </source>
</evidence>
<gene>
    <name evidence="4" type="ORF">VAZ01S_036_00500</name>
</gene>
<dbReference type="InterPro" id="IPR057162">
    <property type="entry name" value="DUF7840"/>
</dbReference>
<evidence type="ECO:0000313" key="4">
    <source>
        <dbReference type="EMBL" id="GAD76106.1"/>
    </source>
</evidence>
<dbReference type="eggNOG" id="ENOG502Z92U">
    <property type="taxonomic scope" value="Bacteria"/>
</dbReference>
<name>U3A815_9VIBR</name>
<organism evidence="4 5">
    <name type="scientific">Vibrio azureus NBRC 104587</name>
    <dbReference type="NCBI Taxonomy" id="1219077"/>
    <lineage>
        <taxon>Bacteria</taxon>
        <taxon>Pseudomonadati</taxon>
        <taxon>Pseudomonadota</taxon>
        <taxon>Gammaproteobacteria</taxon>
        <taxon>Vibrionales</taxon>
        <taxon>Vibrionaceae</taxon>
        <taxon>Vibrio</taxon>
    </lineage>
</organism>
<evidence type="ECO:0000259" key="2">
    <source>
        <dbReference type="Pfam" id="PF25222"/>
    </source>
</evidence>
<feature type="domain" description="Lnb N-terminal periplasmic" evidence="1">
    <location>
        <begin position="131"/>
        <end position="292"/>
    </location>
</feature>
<accession>U3A815</accession>
<dbReference type="Pfam" id="PF13387">
    <property type="entry name" value="Lnb_N"/>
    <property type="match status" value="1"/>
</dbReference>
<protein>
    <submittedName>
        <fullName evidence="4">Uncharacterized protein</fullName>
    </submittedName>
</protein>
<feature type="domain" description="DUF7843" evidence="3">
    <location>
        <begin position="49"/>
        <end position="116"/>
    </location>
</feature>
<sequence length="628" mass="72954">MILPILSLCRISLNKITLYLLTLSFSIISNFSFCHDNDRDVKNDWSYISSLPKWLLLTHHEEGFLSSGSSVSTNGFFLSLDGKKDPEKELEATVKAFLKNPDSQCRFPARKIWIKQVMPDIDLPKVNCPDYENYINKFRTDSISVIYASGYLGNPASMYGHVLLKFNGNNNRLLDNTFSYGAQVPNNENKIVYMYQGITGGYQGHFSNQKYHHQNLVYNESELRDLWEYKLNVSQDKIDFLLAHLWELENAHMDYYFFKQNCGYQLAKLLELILDRPLLVAEKSWVVPYDLIMMLNLGNKESSLIDDVIYHESRQEKLYKRFSQLNAREKSYLEKLITLPTEATLEEIRTLSEREAKRVIDVMYDYFAFIEVKNNGLNESETSKRDILLKERFRLPAGEVVWKEEKYTPPHHAQKTAMIQISPTFNSELGRSINLRFRASYYDFLNLNTGRVPFSELSLFDVNFLYSQTANSLSLRELRLFNIKSLNVSNTELEQDESFAWALSSGYKPSNLSCLDCSNLFMEGFLGKSLGLNEHSAVYAALAGELQLSDLTEAKAYIGPELGAVFNITPYWATSLKLGSHFKLNDMEQHKNYFQWEQRFLQSRDFDLRTSILYDEAFEYTIKFSIYW</sequence>
<dbReference type="AlphaFoldDB" id="U3A815"/>
<reference evidence="4 5" key="1">
    <citation type="submission" date="2013-09" db="EMBL/GenBank/DDBJ databases">
        <title>Whole genome shotgun sequence of Vibrio azureus NBRC 104587.</title>
        <authorList>
            <person name="Isaki S."/>
            <person name="Hosoyama A."/>
            <person name="Numata M."/>
            <person name="Hashimoto M."/>
            <person name="Hosoyama Y."/>
            <person name="Tsuchikane K."/>
            <person name="Noguchi M."/>
            <person name="Hirakata S."/>
            <person name="Ichikawa N."/>
            <person name="Ohji S."/>
            <person name="Yamazoe A."/>
            <person name="Fujita N."/>
        </authorList>
    </citation>
    <scope>NUCLEOTIDE SEQUENCE [LARGE SCALE GENOMIC DNA]</scope>
    <source>
        <strain evidence="4 5">NBRC 104587</strain>
    </source>
</reference>
<feature type="domain" description="DUF7840" evidence="2">
    <location>
        <begin position="409"/>
        <end position="619"/>
    </location>
</feature>
<dbReference type="Pfam" id="PF25225">
    <property type="entry name" value="DUF7843"/>
    <property type="match status" value="1"/>
</dbReference>
<dbReference type="Proteomes" id="UP000016567">
    <property type="component" value="Unassembled WGS sequence"/>
</dbReference>
<dbReference type="STRING" id="1219077.VAZ01S_036_00500"/>
<evidence type="ECO:0000259" key="3">
    <source>
        <dbReference type="Pfam" id="PF25225"/>
    </source>
</evidence>
<dbReference type="Pfam" id="PF25222">
    <property type="entry name" value="DUF7840"/>
    <property type="match status" value="1"/>
</dbReference>
<proteinExistence type="predicted"/>
<dbReference type="InterPro" id="IPR057165">
    <property type="entry name" value="DUF7843"/>
</dbReference>
<comment type="caution">
    <text evidence="4">The sequence shown here is derived from an EMBL/GenBank/DDBJ whole genome shotgun (WGS) entry which is preliminary data.</text>
</comment>
<evidence type="ECO:0000313" key="5">
    <source>
        <dbReference type="Proteomes" id="UP000016567"/>
    </source>
</evidence>
<dbReference type="OrthoDB" id="9759948at2"/>